<dbReference type="Proteomes" id="UP000466396">
    <property type="component" value="Chromosome"/>
</dbReference>
<protein>
    <submittedName>
        <fullName evidence="2">Uncharacterized protein</fullName>
    </submittedName>
</protein>
<dbReference type="EMBL" id="AP022581">
    <property type="protein sequence ID" value="BBX96131.1"/>
    <property type="molecule type" value="Genomic_DNA"/>
</dbReference>
<organism evidence="2 3">
    <name type="scientific">Mycobacterium lacus</name>
    <dbReference type="NCBI Taxonomy" id="169765"/>
    <lineage>
        <taxon>Bacteria</taxon>
        <taxon>Bacillati</taxon>
        <taxon>Actinomycetota</taxon>
        <taxon>Actinomycetes</taxon>
        <taxon>Mycobacteriales</taxon>
        <taxon>Mycobacteriaceae</taxon>
        <taxon>Mycobacterium</taxon>
    </lineage>
</organism>
<dbReference type="KEGG" id="mlj:MLAC_14250"/>
<keyword evidence="3" id="KW-1185">Reference proteome</keyword>
<name>A0A7I7NKB1_9MYCO</name>
<sequence>MPDDWGGWSPHAKERRAARASMTPLQRIEWLEQALLAWGHQRLARERAKRQAIVEAAWSEGGHGSPDDY</sequence>
<proteinExistence type="predicted"/>
<evidence type="ECO:0000256" key="1">
    <source>
        <dbReference type="SAM" id="MobiDB-lite"/>
    </source>
</evidence>
<evidence type="ECO:0000313" key="3">
    <source>
        <dbReference type="Proteomes" id="UP000466396"/>
    </source>
</evidence>
<evidence type="ECO:0000313" key="2">
    <source>
        <dbReference type="EMBL" id="BBX96131.1"/>
    </source>
</evidence>
<reference evidence="2 3" key="1">
    <citation type="journal article" date="2019" name="Emerg. Microbes Infect.">
        <title>Comprehensive subspecies identification of 175 nontuberculous mycobacteria species based on 7547 genomic profiles.</title>
        <authorList>
            <person name="Matsumoto Y."/>
            <person name="Kinjo T."/>
            <person name="Motooka D."/>
            <person name="Nabeya D."/>
            <person name="Jung N."/>
            <person name="Uechi K."/>
            <person name="Horii T."/>
            <person name="Iida T."/>
            <person name="Fujita J."/>
            <person name="Nakamura S."/>
        </authorList>
    </citation>
    <scope>NUCLEOTIDE SEQUENCE [LARGE SCALE GENOMIC DNA]</scope>
    <source>
        <strain evidence="2 3">JCM 15657</strain>
    </source>
</reference>
<dbReference type="AlphaFoldDB" id="A0A7I7NKB1"/>
<feature type="region of interest" description="Disordered" evidence="1">
    <location>
        <begin position="1"/>
        <end position="21"/>
    </location>
</feature>
<accession>A0A7I7NKB1</accession>
<gene>
    <name evidence="2" type="ORF">MLAC_14250</name>
</gene>